<feature type="binding site" evidence="12">
    <location>
        <position position="346"/>
    </location>
    <ligand>
        <name>substrate</name>
    </ligand>
</feature>
<evidence type="ECO:0000256" key="13">
    <source>
        <dbReference type="SAM" id="MobiDB-lite"/>
    </source>
</evidence>
<feature type="active site" description="For OMPdecase activity" evidence="11">
    <location>
        <position position="105"/>
    </location>
</feature>
<dbReference type="InterPro" id="IPR001754">
    <property type="entry name" value="OMPdeCOase_dom"/>
</dbReference>
<dbReference type="SMART" id="SM00906">
    <property type="entry name" value="Fungal_trans"/>
    <property type="match status" value="1"/>
</dbReference>
<sequence>MSTRHPTLATPFAERANQATHPLTNYLFRLMELKRSNLCLSADVQSARQLLDLAEKAGPAIVVFKTHYDLISGWDYNPQTGTGAKLAVLARKHGFLIFEDRKFVDIGKTVQMQYTAGTARIIEWAHITNANIDAGKDMVRALAEAAAKWKERINYEVKTSVTVGTPVLEHFDDAEELSEDGRRLDPREQNGGFYRDGRDADGRKGSIVSITTVTQSFEPVDSPRLSKNMTEGDEVLFPGIEEPPSDRGLLLLAQMSSRGCLMTKEYTQACVEAAREHKIFVMGFVSQESLNTEPEDNFIHMTPGCKLPPQGEGENGHVEGDGLGQQYNTPSKLINVCGVDIVIVGRGITTAMDPQKEAERYQREAWRAYLRPSCDRKLPCTNCLGRNKQGACTYETGAPTAKAHRSNTNNGAPISPEAEDPQDSIPSKVVNFGYSYTGPSTLGFLAKIEGAHPDEPLSTLNPTSGQQDDLFNTRERYKSLIRQLPARSYIEKLGDIYFKGFNWHYYGLERDIFEKQLADWYKLPFSLLTSGGPQALPPDLRVFPGLVFQVLAMALLVLTPGDDHLFESLKYAGNMSFEDLAVDYSESGVAILSLLGKRQMTLTTVMAGFVRASFLKYVAQVTEAWHAIGGAIRDAQEIGLHRDSLDPQPRSDDAESVLENQWEIQRRRRMWMILIGWDVHTGLILGRPITISLGMTPPTLPIDAPIPKDRSKTPVLPRGENDPPTPLTRSLWAHEIILPLREVLELEKEGPCPKDFYRVNRLHQELLDLDARTPSFDGLPECHWLPFVRTTLPQLIAFNFMALHRPYIFTRPKSRTEALRASLRMLHAQKAHFKSLPPQQHRAHSLFFGTFDAIVMIASIYILFPKEHPDLVFESIQQFDWSVERFEIMSVRNGLAKAALGVLRAINLRLRRSLGISSQPGTSAKPTLPSPASTTPSASVGDQNNGPSPYSSYWETSILPSGANPEAATTSSASPQPGSSSTFTNGSSIFSPSVAVGGGVYSTGNSSNDGADGGAAVTAAATAATADFDWGTLPSGFDLASLQPIYATSDLIYNDLMTMGDDSSPSGAAVHSSSTALAGAWDGSDMGAAALPWQFEGDFGNDSVWNLFNQYKSF</sequence>
<reference evidence="16" key="1">
    <citation type="submission" date="2023-06" db="EMBL/GenBank/DDBJ databases">
        <title>Genome-scale phylogeny and comparative genomics of the fungal order Sordariales.</title>
        <authorList>
            <consortium name="Lawrence Berkeley National Laboratory"/>
            <person name="Hensen N."/>
            <person name="Bonometti L."/>
            <person name="Westerberg I."/>
            <person name="Brannstrom I.O."/>
            <person name="Guillou S."/>
            <person name="Cros-Aarteil S."/>
            <person name="Calhoun S."/>
            <person name="Haridas S."/>
            <person name="Kuo A."/>
            <person name="Mondo S."/>
            <person name="Pangilinan J."/>
            <person name="Riley R."/>
            <person name="LaButti K."/>
            <person name="Andreopoulos B."/>
            <person name="Lipzen A."/>
            <person name="Chen C."/>
            <person name="Yanf M."/>
            <person name="Daum C."/>
            <person name="Ng V."/>
            <person name="Clum A."/>
            <person name="Steindorff A."/>
            <person name="Ohm R."/>
            <person name="Martin F."/>
            <person name="Silar P."/>
            <person name="Natvig D."/>
            <person name="Lalanne C."/>
            <person name="Gautier V."/>
            <person name="Ament-velasquez S.L."/>
            <person name="Kruys A."/>
            <person name="Hutchinson M.I."/>
            <person name="Powell A.J."/>
            <person name="Barry K."/>
            <person name="Miller A.N."/>
            <person name="Grigoriev I.V."/>
            <person name="Debuchy R."/>
            <person name="Gladieux P."/>
            <person name="Thoren M.H."/>
            <person name="Johannesson H."/>
        </authorList>
    </citation>
    <scope>NUCLEOTIDE SEQUENCE</scope>
    <source>
        <strain evidence="16">SMH2392-1A</strain>
    </source>
</reference>
<dbReference type="RefSeq" id="XP_060291809.1">
    <property type="nucleotide sequence ID" value="XM_060444320.1"/>
</dbReference>
<dbReference type="InterPro" id="IPR007219">
    <property type="entry name" value="XnlR_reg_dom"/>
</dbReference>
<protein>
    <recommendedName>
        <fullName evidence="4">Orotidine 5'-phosphate decarboxylase</fullName>
        <ecNumber evidence="3">4.1.1.23</ecNumber>
    </recommendedName>
    <alternativeName>
        <fullName evidence="10">OMP decarboxylase</fullName>
    </alternativeName>
    <alternativeName>
        <fullName evidence="9">Uridine 5'-monophosphate synthase</fullName>
    </alternativeName>
</protein>
<dbReference type="Pfam" id="PF04082">
    <property type="entry name" value="Fungal_trans"/>
    <property type="match status" value="1"/>
</dbReference>
<feature type="binding site" evidence="12">
    <location>
        <position position="325"/>
    </location>
    <ligand>
        <name>substrate</name>
    </ligand>
</feature>
<dbReference type="GeneID" id="85327590"/>
<dbReference type="PANTHER" id="PTHR32119:SF2">
    <property type="entry name" value="OROTIDINE 5'-PHOSPHATE DECARBOXYLASE"/>
    <property type="match status" value="1"/>
</dbReference>
<dbReference type="SUPFAM" id="SSF51366">
    <property type="entry name" value="Ribulose-phoshate binding barrel"/>
    <property type="match status" value="1"/>
</dbReference>
<dbReference type="GO" id="GO:0044205">
    <property type="term" value="P:'de novo' UMP biosynthetic process"/>
    <property type="evidence" value="ECO:0007669"/>
    <property type="project" value="InterPro"/>
</dbReference>
<dbReference type="Gene3D" id="3.20.20.70">
    <property type="entry name" value="Aldolase class I"/>
    <property type="match status" value="1"/>
</dbReference>
<evidence type="ECO:0000256" key="5">
    <source>
        <dbReference type="ARBA" id="ARBA00022793"/>
    </source>
</evidence>
<proteinExistence type="inferred from homology"/>
<accession>A0AA40DKM8</accession>
<evidence type="ECO:0000256" key="8">
    <source>
        <dbReference type="ARBA" id="ARBA00023242"/>
    </source>
</evidence>
<dbReference type="PROSITE" id="PS00156">
    <property type="entry name" value="OMPDECASE"/>
    <property type="match status" value="1"/>
</dbReference>
<feature type="binding site" evidence="12">
    <location>
        <position position="43"/>
    </location>
    <ligand>
        <name>substrate</name>
    </ligand>
</feature>
<evidence type="ECO:0000256" key="10">
    <source>
        <dbReference type="ARBA" id="ARBA00033428"/>
    </source>
</evidence>
<feature type="binding site" evidence="12">
    <location>
        <position position="256"/>
    </location>
    <ligand>
        <name>substrate</name>
    </ligand>
</feature>
<evidence type="ECO:0000259" key="14">
    <source>
        <dbReference type="SMART" id="SM00906"/>
    </source>
</evidence>
<dbReference type="AlphaFoldDB" id="A0AA40DKM8"/>
<keyword evidence="8" id="KW-0539">Nucleus</keyword>
<feature type="region of interest" description="Disordered" evidence="13">
    <location>
        <begin position="175"/>
        <end position="198"/>
    </location>
</feature>
<feature type="binding site" evidence="12">
    <location>
        <position position="65"/>
    </location>
    <ligand>
        <name>substrate</name>
    </ligand>
</feature>
<dbReference type="InterPro" id="IPR014732">
    <property type="entry name" value="OMPdecase"/>
</dbReference>
<feature type="binding site" evidence="12">
    <location>
        <position position="345"/>
    </location>
    <ligand>
        <name>substrate</name>
    </ligand>
</feature>
<dbReference type="GO" id="GO:0006351">
    <property type="term" value="P:DNA-templated transcription"/>
    <property type="evidence" value="ECO:0007669"/>
    <property type="project" value="InterPro"/>
</dbReference>
<dbReference type="Proteomes" id="UP001172101">
    <property type="component" value="Unassembled WGS sequence"/>
</dbReference>
<feature type="region of interest" description="Disordered" evidence="13">
    <location>
        <begin position="702"/>
        <end position="724"/>
    </location>
</feature>
<feature type="domain" description="Xylanolytic transcriptional activator regulatory" evidence="14">
    <location>
        <begin position="624"/>
        <end position="707"/>
    </location>
</feature>
<name>A0AA40DKM8_9PEZI</name>
<evidence type="ECO:0000256" key="4">
    <source>
        <dbReference type="ARBA" id="ARBA00021923"/>
    </source>
</evidence>
<dbReference type="SMART" id="SM00934">
    <property type="entry name" value="OMPdecase"/>
    <property type="match status" value="1"/>
</dbReference>
<feature type="compositionally biased region" description="Low complexity" evidence="13">
    <location>
        <begin position="922"/>
        <end position="939"/>
    </location>
</feature>
<evidence type="ECO:0000256" key="1">
    <source>
        <dbReference type="ARBA" id="ARBA00004861"/>
    </source>
</evidence>
<evidence type="ECO:0000256" key="9">
    <source>
        <dbReference type="ARBA" id="ARBA00031744"/>
    </source>
</evidence>
<evidence type="ECO:0000256" key="2">
    <source>
        <dbReference type="ARBA" id="ARBA00011018"/>
    </source>
</evidence>
<dbReference type="PANTHER" id="PTHR32119">
    <property type="entry name" value="OROTIDINE 5'-PHOSPHATE DECARBOXYLASE"/>
    <property type="match status" value="1"/>
</dbReference>
<feature type="compositionally biased region" description="Basic and acidic residues" evidence="13">
    <location>
        <begin position="179"/>
        <end position="188"/>
    </location>
</feature>
<organism evidence="16 17">
    <name type="scientific">Lasiosphaeria miniovina</name>
    <dbReference type="NCBI Taxonomy" id="1954250"/>
    <lineage>
        <taxon>Eukaryota</taxon>
        <taxon>Fungi</taxon>
        <taxon>Dikarya</taxon>
        <taxon>Ascomycota</taxon>
        <taxon>Pezizomycotina</taxon>
        <taxon>Sordariomycetes</taxon>
        <taxon>Sordariomycetidae</taxon>
        <taxon>Sordariales</taxon>
        <taxon>Lasiosphaeriaceae</taxon>
        <taxon>Lasiosphaeria</taxon>
    </lineage>
</organism>
<feature type="region of interest" description="Disordered" evidence="13">
    <location>
        <begin position="400"/>
        <end position="423"/>
    </location>
</feature>
<dbReference type="GO" id="GO:0003677">
    <property type="term" value="F:DNA binding"/>
    <property type="evidence" value="ECO:0007669"/>
    <property type="project" value="InterPro"/>
</dbReference>
<dbReference type="GO" id="GO:0008270">
    <property type="term" value="F:zinc ion binding"/>
    <property type="evidence" value="ECO:0007669"/>
    <property type="project" value="InterPro"/>
</dbReference>
<dbReference type="CDD" id="cd04725">
    <property type="entry name" value="OMP_decarboxylase_like"/>
    <property type="match status" value="1"/>
</dbReference>
<feature type="active site" description="For OMPdecase activity" evidence="11">
    <location>
        <position position="102"/>
    </location>
</feature>
<keyword evidence="5" id="KW-0210">Decarboxylase</keyword>
<feature type="compositionally biased region" description="Low complexity" evidence="13">
    <location>
        <begin position="965"/>
        <end position="982"/>
    </location>
</feature>
<dbReference type="InterPro" id="IPR011060">
    <property type="entry name" value="RibuloseP-bd_barrel"/>
</dbReference>
<dbReference type="InterPro" id="IPR013785">
    <property type="entry name" value="Aldolase_TIM"/>
</dbReference>
<gene>
    <name evidence="16" type="ORF">B0T26DRAFT_743888</name>
</gene>
<evidence type="ECO:0000256" key="3">
    <source>
        <dbReference type="ARBA" id="ARBA00012321"/>
    </source>
</evidence>
<evidence type="ECO:0000256" key="7">
    <source>
        <dbReference type="ARBA" id="ARBA00023239"/>
    </source>
</evidence>
<dbReference type="EMBL" id="JAUIRO010000007">
    <property type="protein sequence ID" value="KAK0706715.1"/>
    <property type="molecule type" value="Genomic_DNA"/>
</dbReference>
<evidence type="ECO:0000259" key="15">
    <source>
        <dbReference type="SMART" id="SM00934"/>
    </source>
</evidence>
<evidence type="ECO:0000313" key="17">
    <source>
        <dbReference type="Proteomes" id="UP001172101"/>
    </source>
</evidence>
<dbReference type="Pfam" id="PF00215">
    <property type="entry name" value="OMPdecase"/>
    <property type="match status" value="1"/>
</dbReference>
<feature type="active site" description="For OMPdecase activity" evidence="11">
    <location>
        <position position="100"/>
    </location>
</feature>
<feature type="compositionally biased region" description="Polar residues" evidence="13">
    <location>
        <begin position="940"/>
        <end position="959"/>
    </location>
</feature>
<feature type="region of interest" description="Disordered" evidence="13">
    <location>
        <begin position="916"/>
        <end position="985"/>
    </location>
</feature>
<evidence type="ECO:0000313" key="16">
    <source>
        <dbReference type="EMBL" id="KAK0706715.1"/>
    </source>
</evidence>
<comment type="caution">
    <text evidence="16">The sequence shown here is derived from an EMBL/GenBank/DDBJ whole genome shotgun (WGS) entry which is preliminary data.</text>
</comment>
<evidence type="ECO:0000256" key="11">
    <source>
        <dbReference type="PIRSR" id="PIRSR614732-1"/>
    </source>
</evidence>
<keyword evidence="17" id="KW-1185">Reference proteome</keyword>
<comment type="similarity">
    <text evidence="2">Belongs to the OMP decarboxylase family.</text>
</comment>
<dbReference type="CDD" id="cd12148">
    <property type="entry name" value="fungal_TF_MHR"/>
    <property type="match status" value="1"/>
</dbReference>
<evidence type="ECO:0000256" key="12">
    <source>
        <dbReference type="PIRSR" id="PIRSR614732-2"/>
    </source>
</evidence>
<dbReference type="GO" id="GO:0004590">
    <property type="term" value="F:orotidine-5'-phosphate decarboxylase activity"/>
    <property type="evidence" value="ECO:0007669"/>
    <property type="project" value="UniProtKB-EC"/>
</dbReference>
<comment type="pathway">
    <text evidence="1">Pyrimidine metabolism; UMP biosynthesis via de novo pathway; UMP from orotate: step 2/2.</text>
</comment>
<dbReference type="InterPro" id="IPR018089">
    <property type="entry name" value="OMPdecase_AS"/>
</dbReference>
<evidence type="ECO:0000256" key="6">
    <source>
        <dbReference type="ARBA" id="ARBA00022975"/>
    </source>
</evidence>
<dbReference type="EC" id="4.1.1.23" evidence="3"/>
<dbReference type="GO" id="GO:0006207">
    <property type="term" value="P:'de novo' pyrimidine nucleobase biosynthetic process"/>
    <property type="evidence" value="ECO:0007669"/>
    <property type="project" value="InterPro"/>
</dbReference>
<keyword evidence="7" id="KW-0456">Lyase</keyword>
<dbReference type="GO" id="GO:0005829">
    <property type="term" value="C:cytosol"/>
    <property type="evidence" value="ECO:0007669"/>
    <property type="project" value="TreeGrafter"/>
</dbReference>
<keyword evidence="6" id="KW-0665">Pyrimidine biosynthesis</keyword>
<feature type="domain" description="Orotidine 5'-phosphate decarboxylase" evidence="15">
    <location>
        <begin position="37"/>
        <end position="361"/>
    </location>
</feature>